<dbReference type="GeneID" id="63728453"/>
<sequence>MEPDNLSLTNMDDNVAESEAEPQPGYTHVPYMPIALTGATNNPLMAEHIERVDDLPEYPVSHEQGYVYAVKAGGRSREELVQMIYKVQYPWSQQNGKKELVFSPYLSCRARKLTWKCSGIYCCEFLDQKIRSYHHTSVDESIWQDIEKLQGPDKLLKSDMGKRNAYNYYRTKVSLFKIKHACIDQLPDCKPVFRRFAPMGAQDISAPYIGCSNGTDDFLSKHHRATGIAPTSMDLDFLEELFNKDILPPPELCGTIEPVSSRKKHCDRDHPQGRGQLEHLPCEVTFHALVPADLEQCPYIVFSSHGVHKHPPPMHTKTPKRIPEGSYDVGDQKRGRGLTTKQFLESPEVAEFCRQHNASSLAEIHPSLANNDVITRLIRKQRLEREAAEEDINSLIRSKETDEDMDEYLLACFSDGGDIMVGCAYGDQIAILSQMFSFDIDKSVKRVGSKDMNEISFTTFLPQHNKLITFLRVFTNSNSPDRYSFLFEKVFGILEDSSPFPLQFGHIHGSGLGDIMIESGTPHYTGLGQYLSEIDPLHRQPSWHLEKACAKIDRAGIPSVRQPMGTGEQAGQITQNLSSGRYSTRERYSSLLQMVQSFAKTDKHDIVQYKYFLWENIYRSYRNPDREMIQFYMGHQREHESRKRRRSDSDSSRSASTSDEVARLDMPASRFGQPLDIGDDMDVVPSIEHPEPPESEVLDDTPSYAERRRELEYQKEMAELDVELARLKVRRIELKISTLELDERERKKEIERIA</sequence>
<protein>
    <submittedName>
        <fullName evidence="2">Uncharacterized protein</fullName>
    </submittedName>
</protein>
<evidence type="ECO:0000256" key="1">
    <source>
        <dbReference type="SAM" id="MobiDB-lite"/>
    </source>
</evidence>
<proteinExistence type="predicted"/>
<dbReference type="Proteomes" id="UP000184073">
    <property type="component" value="Unassembled WGS sequence"/>
</dbReference>
<feature type="compositionally biased region" description="Basic residues" evidence="1">
    <location>
        <begin position="310"/>
        <end position="320"/>
    </location>
</feature>
<dbReference type="OrthoDB" id="4494726at2759"/>
<feature type="region of interest" description="Disordered" evidence="1">
    <location>
        <begin position="636"/>
        <end position="671"/>
    </location>
</feature>
<feature type="compositionally biased region" description="Basic and acidic residues" evidence="1">
    <location>
        <begin position="636"/>
        <end position="651"/>
    </location>
</feature>
<reference evidence="3" key="1">
    <citation type="journal article" date="2017" name="Genome Biol.">
        <title>Comparative genomics reveals high biological diversity and specific adaptations in the industrially and medically important fungal genus Aspergillus.</title>
        <authorList>
            <person name="de Vries R.P."/>
            <person name="Riley R."/>
            <person name="Wiebenga A."/>
            <person name="Aguilar-Osorio G."/>
            <person name="Amillis S."/>
            <person name="Uchima C.A."/>
            <person name="Anderluh G."/>
            <person name="Asadollahi M."/>
            <person name="Askin M."/>
            <person name="Barry K."/>
            <person name="Battaglia E."/>
            <person name="Bayram O."/>
            <person name="Benocci T."/>
            <person name="Braus-Stromeyer S.A."/>
            <person name="Caldana C."/>
            <person name="Canovas D."/>
            <person name="Cerqueira G.C."/>
            <person name="Chen F."/>
            <person name="Chen W."/>
            <person name="Choi C."/>
            <person name="Clum A."/>
            <person name="Dos Santos R.A."/>
            <person name="Damasio A.R."/>
            <person name="Diallinas G."/>
            <person name="Emri T."/>
            <person name="Fekete E."/>
            <person name="Flipphi M."/>
            <person name="Freyberg S."/>
            <person name="Gallo A."/>
            <person name="Gournas C."/>
            <person name="Habgood R."/>
            <person name="Hainaut M."/>
            <person name="Harispe M.L."/>
            <person name="Henrissat B."/>
            <person name="Hilden K.S."/>
            <person name="Hope R."/>
            <person name="Hossain A."/>
            <person name="Karabika E."/>
            <person name="Karaffa L."/>
            <person name="Karanyi Z."/>
            <person name="Krasevec N."/>
            <person name="Kuo A."/>
            <person name="Kusch H."/>
            <person name="LaButti K."/>
            <person name="Lagendijk E.L."/>
            <person name="Lapidus A."/>
            <person name="Levasseur A."/>
            <person name="Lindquist E."/>
            <person name="Lipzen A."/>
            <person name="Logrieco A.F."/>
            <person name="MacCabe A."/>
            <person name="Maekelae M.R."/>
            <person name="Malavazi I."/>
            <person name="Melin P."/>
            <person name="Meyer V."/>
            <person name="Mielnichuk N."/>
            <person name="Miskei M."/>
            <person name="Molnar A.P."/>
            <person name="Mule G."/>
            <person name="Ngan C.Y."/>
            <person name="Orejas M."/>
            <person name="Orosz E."/>
            <person name="Ouedraogo J.P."/>
            <person name="Overkamp K.M."/>
            <person name="Park H.-S."/>
            <person name="Perrone G."/>
            <person name="Piumi F."/>
            <person name="Punt P.J."/>
            <person name="Ram A.F."/>
            <person name="Ramon A."/>
            <person name="Rauscher S."/>
            <person name="Record E."/>
            <person name="Riano-Pachon D.M."/>
            <person name="Robert V."/>
            <person name="Roehrig J."/>
            <person name="Ruller R."/>
            <person name="Salamov A."/>
            <person name="Salih N.S."/>
            <person name="Samson R.A."/>
            <person name="Sandor E."/>
            <person name="Sanguinetti M."/>
            <person name="Schuetze T."/>
            <person name="Sepcic K."/>
            <person name="Shelest E."/>
            <person name="Sherlock G."/>
            <person name="Sophianopoulou V."/>
            <person name="Squina F.M."/>
            <person name="Sun H."/>
            <person name="Susca A."/>
            <person name="Todd R.B."/>
            <person name="Tsang A."/>
            <person name="Unkles S.E."/>
            <person name="van de Wiele N."/>
            <person name="van Rossen-Uffink D."/>
            <person name="Oliveira J.V."/>
            <person name="Vesth T.C."/>
            <person name="Visser J."/>
            <person name="Yu J.-H."/>
            <person name="Zhou M."/>
            <person name="Andersen M.R."/>
            <person name="Archer D.B."/>
            <person name="Baker S.E."/>
            <person name="Benoit I."/>
            <person name="Brakhage A.A."/>
            <person name="Braus G.H."/>
            <person name="Fischer R."/>
            <person name="Frisvad J.C."/>
            <person name="Goldman G.H."/>
            <person name="Houbraken J."/>
            <person name="Oakley B."/>
            <person name="Pocsi I."/>
            <person name="Scazzocchio C."/>
            <person name="Seiboth B."/>
            <person name="vanKuyk P.A."/>
            <person name="Wortman J."/>
            <person name="Dyer P.S."/>
            <person name="Grigoriev I.V."/>
        </authorList>
    </citation>
    <scope>NUCLEOTIDE SEQUENCE [LARGE SCALE GENOMIC DNA]</scope>
    <source>
        <strain evidence="3">CBS 583.65</strain>
    </source>
</reference>
<feature type="region of interest" description="Disordered" evidence="1">
    <location>
        <begin position="310"/>
        <end position="334"/>
    </location>
</feature>
<keyword evidence="3" id="KW-1185">Reference proteome</keyword>
<feature type="region of interest" description="Disordered" evidence="1">
    <location>
        <begin position="1"/>
        <end position="23"/>
    </location>
</feature>
<dbReference type="EMBL" id="KV878131">
    <property type="protein sequence ID" value="OJJ04472.1"/>
    <property type="molecule type" value="Genomic_DNA"/>
</dbReference>
<dbReference type="AlphaFoldDB" id="A0A1L9PSP2"/>
<gene>
    <name evidence="2" type="ORF">ASPVEDRAFT_43949</name>
</gene>
<organism evidence="2 3">
    <name type="scientific">Aspergillus versicolor CBS 583.65</name>
    <dbReference type="NCBI Taxonomy" id="1036611"/>
    <lineage>
        <taxon>Eukaryota</taxon>
        <taxon>Fungi</taxon>
        <taxon>Dikarya</taxon>
        <taxon>Ascomycota</taxon>
        <taxon>Pezizomycotina</taxon>
        <taxon>Eurotiomycetes</taxon>
        <taxon>Eurotiomycetidae</taxon>
        <taxon>Eurotiales</taxon>
        <taxon>Aspergillaceae</taxon>
        <taxon>Aspergillus</taxon>
        <taxon>Aspergillus subgen. Nidulantes</taxon>
    </lineage>
</organism>
<evidence type="ECO:0000313" key="2">
    <source>
        <dbReference type="EMBL" id="OJJ04472.1"/>
    </source>
</evidence>
<dbReference type="RefSeq" id="XP_040670234.1">
    <property type="nucleotide sequence ID" value="XM_040812942.1"/>
</dbReference>
<name>A0A1L9PSP2_ASPVE</name>
<accession>A0A1L9PSP2</accession>
<dbReference type="VEuPathDB" id="FungiDB:ASPVEDRAFT_43949"/>
<evidence type="ECO:0000313" key="3">
    <source>
        <dbReference type="Proteomes" id="UP000184073"/>
    </source>
</evidence>
<feature type="compositionally biased region" description="Polar residues" evidence="1">
    <location>
        <begin position="1"/>
        <end position="12"/>
    </location>
</feature>